<dbReference type="InterPro" id="IPR051011">
    <property type="entry name" value="Metal_resp_trans_reg"/>
</dbReference>
<dbReference type="RefSeq" id="WP_189436445.1">
    <property type="nucleotide sequence ID" value="NZ_BMXE01000003.1"/>
</dbReference>
<dbReference type="NCBIfam" id="NF033788">
    <property type="entry name" value="HTH_metalloreg"/>
    <property type="match status" value="1"/>
</dbReference>
<dbReference type="PANTHER" id="PTHR43132:SF2">
    <property type="entry name" value="ARSENICAL RESISTANCE OPERON REPRESSOR ARSR-RELATED"/>
    <property type="match status" value="1"/>
</dbReference>
<evidence type="ECO:0000256" key="1">
    <source>
        <dbReference type="ARBA" id="ARBA00023015"/>
    </source>
</evidence>
<dbReference type="SMART" id="SM00418">
    <property type="entry name" value="HTH_ARSR"/>
    <property type="match status" value="1"/>
</dbReference>
<evidence type="ECO:0000256" key="2">
    <source>
        <dbReference type="ARBA" id="ARBA00023125"/>
    </source>
</evidence>
<dbReference type="Gene3D" id="1.10.10.10">
    <property type="entry name" value="Winged helix-like DNA-binding domain superfamily/Winged helix DNA-binding domain"/>
    <property type="match status" value="1"/>
</dbReference>
<keyword evidence="1" id="KW-0805">Transcription regulation</keyword>
<sequence length="116" mass="12848">MTSQNIPSLDDERAVKMLGALAQSTRLKIFRTLMSTGEAGMPAGKIAEELGQKQNTLSSHLNILLNAELLQYRRDGRHLIYSVKITEMGELISYLVNNCCNGDPEICGISLKRIEP</sequence>
<evidence type="ECO:0000256" key="3">
    <source>
        <dbReference type="ARBA" id="ARBA00023163"/>
    </source>
</evidence>
<comment type="caution">
    <text evidence="5">The sequence shown here is derived from an EMBL/GenBank/DDBJ whole genome shotgun (WGS) entry which is preliminary data.</text>
</comment>
<dbReference type="InterPro" id="IPR036388">
    <property type="entry name" value="WH-like_DNA-bd_sf"/>
</dbReference>
<dbReference type="SUPFAM" id="SSF46785">
    <property type="entry name" value="Winged helix' DNA-binding domain"/>
    <property type="match status" value="1"/>
</dbReference>
<dbReference type="PRINTS" id="PR00778">
    <property type="entry name" value="HTHARSR"/>
</dbReference>
<protein>
    <submittedName>
        <fullName evidence="5">Transcriptional regulator</fullName>
    </submittedName>
</protein>
<gene>
    <name evidence="5" type="ORF">GCM10007094_17890</name>
</gene>
<dbReference type="Pfam" id="PF12840">
    <property type="entry name" value="HTH_20"/>
    <property type="match status" value="1"/>
</dbReference>
<dbReference type="EMBL" id="BMXE01000003">
    <property type="protein sequence ID" value="GHB29932.1"/>
    <property type="molecule type" value="Genomic_DNA"/>
</dbReference>
<evidence type="ECO:0000313" key="5">
    <source>
        <dbReference type="EMBL" id="GHB29932.1"/>
    </source>
</evidence>
<evidence type="ECO:0000259" key="4">
    <source>
        <dbReference type="PROSITE" id="PS50987"/>
    </source>
</evidence>
<proteinExistence type="predicted"/>
<name>A0ABQ3EC05_9HYPH</name>
<reference evidence="6" key="1">
    <citation type="journal article" date="2019" name="Int. J. Syst. Evol. Microbiol.">
        <title>The Global Catalogue of Microorganisms (GCM) 10K type strain sequencing project: providing services to taxonomists for standard genome sequencing and annotation.</title>
        <authorList>
            <consortium name="The Broad Institute Genomics Platform"/>
            <consortium name="The Broad Institute Genome Sequencing Center for Infectious Disease"/>
            <person name="Wu L."/>
            <person name="Ma J."/>
        </authorList>
    </citation>
    <scope>NUCLEOTIDE SEQUENCE [LARGE SCALE GENOMIC DNA]</scope>
    <source>
        <strain evidence="6">KCTC 12861</strain>
    </source>
</reference>
<keyword evidence="2" id="KW-0238">DNA-binding</keyword>
<dbReference type="InterPro" id="IPR036390">
    <property type="entry name" value="WH_DNA-bd_sf"/>
</dbReference>
<keyword evidence="6" id="KW-1185">Reference proteome</keyword>
<organism evidence="5 6">
    <name type="scientific">Pseudovibrio japonicus</name>
    <dbReference type="NCBI Taxonomy" id="366534"/>
    <lineage>
        <taxon>Bacteria</taxon>
        <taxon>Pseudomonadati</taxon>
        <taxon>Pseudomonadota</taxon>
        <taxon>Alphaproteobacteria</taxon>
        <taxon>Hyphomicrobiales</taxon>
        <taxon>Stappiaceae</taxon>
        <taxon>Pseudovibrio</taxon>
    </lineage>
</organism>
<dbReference type="PROSITE" id="PS50987">
    <property type="entry name" value="HTH_ARSR_2"/>
    <property type="match status" value="1"/>
</dbReference>
<dbReference type="CDD" id="cd00090">
    <property type="entry name" value="HTH_ARSR"/>
    <property type="match status" value="1"/>
</dbReference>
<accession>A0ABQ3EC05</accession>
<feature type="domain" description="HTH arsR-type" evidence="4">
    <location>
        <begin position="6"/>
        <end position="103"/>
    </location>
</feature>
<dbReference type="Proteomes" id="UP000637980">
    <property type="component" value="Unassembled WGS sequence"/>
</dbReference>
<evidence type="ECO:0000313" key="6">
    <source>
        <dbReference type="Proteomes" id="UP000637980"/>
    </source>
</evidence>
<keyword evidence="3" id="KW-0804">Transcription</keyword>
<dbReference type="InterPro" id="IPR011991">
    <property type="entry name" value="ArsR-like_HTH"/>
</dbReference>
<dbReference type="InterPro" id="IPR001845">
    <property type="entry name" value="HTH_ArsR_DNA-bd_dom"/>
</dbReference>
<dbReference type="PANTHER" id="PTHR43132">
    <property type="entry name" value="ARSENICAL RESISTANCE OPERON REPRESSOR ARSR-RELATED"/>
    <property type="match status" value="1"/>
</dbReference>